<feature type="region of interest" description="Disordered" evidence="7">
    <location>
        <begin position="1"/>
        <end position="22"/>
    </location>
</feature>
<gene>
    <name evidence="10" type="ORF">M409DRAFT_16339</name>
</gene>
<dbReference type="PANTHER" id="PTHR23511:SF5">
    <property type="entry name" value="MAJOR FACILITATOR-TYPE TRANSPORTER HXNZ-RELATED"/>
    <property type="match status" value="1"/>
</dbReference>
<evidence type="ECO:0000256" key="4">
    <source>
        <dbReference type="ARBA" id="ARBA00022692"/>
    </source>
</evidence>
<evidence type="ECO:0000256" key="8">
    <source>
        <dbReference type="SAM" id="Phobius"/>
    </source>
</evidence>
<proteinExistence type="inferred from homology"/>
<feature type="transmembrane region" description="Helical" evidence="8">
    <location>
        <begin position="509"/>
        <end position="528"/>
    </location>
</feature>
<dbReference type="OrthoDB" id="4139357at2759"/>
<feature type="transmembrane region" description="Helical" evidence="8">
    <location>
        <begin position="239"/>
        <end position="258"/>
    </location>
</feature>
<evidence type="ECO:0000256" key="2">
    <source>
        <dbReference type="ARBA" id="ARBA00008335"/>
    </source>
</evidence>
<dbReference type="Pfam" id="PF00083">
    <property type="entry name" value="Sugar_tr"/>
    <property type="match status" value="1"/>
</dbReference>
<keyword evidence="3" id="KW-0813">Transport</keyword>
<feature type="transmembrane region" description="Helical" evidence="8">
    <location>
        <begin position="134"/>
        <end position="153"/>
    </location>
</feature>
<dbReference type="GO" id="GO:0016020">
    <property type="term" value="C:membrane"/>
    <property type="evidence" value="ECO:0007669"/>
    <property type="project" value="UniProtKB-SubCell"/>
</dbReference>
<keyword evidence="5 8" id="KW-1133">Transmembrane helix</keyword>
<evidence type="ECO:0000256" key="7">
    <source>
        <dbReference type="SAM" id="MobiDB-lite"/>
    </source>
</evidence>
<evidence type="ECO:0000259" key="9">
    <source>
        <dbReference type="PROSITE" id="PS50850"/>
    </source>
</evidence>
<accession>A0A6A6D4S3</accession>
<dbReference type="RefSeq" id="XP_033674954.1">
    <property type="nucleotide sequence ID" value="XM_033803581.1"/>
</dbReference>
<evidence type="ECO:0000313" key="11">
    <source>
        <dbReference type="Proteomes" id="UP000799537"/>
    </source>
</evidence>
<dbReference type="GeneID" id="54556853"/>
<dbReference type="CDD" id="cd17316">
    <property type="entry name" value="MFS_SV2_like"/>
    <property type="match status" value="1"/>
</dbReference>
<keyword evidence="11" id="KW-1185">Reference proteome</keyword>
<sequence>MADTKKDPTTFNADADHSSQEHDVAVGELEPVRPELAALKDTSSNRLFEAQASLVNHAVQKMGMGRYQWGLFVVAGYGWLCDQLWQTTVSDALPQVGLEFHPQHEAFLSLALITGLVVGAWFWGFGCDLIGRRLAFNTTLFIAGVFGIAAGGANSFVTCASLCACIGFGVGGNLPVDGAIFLELMPPTHQWLLEILSVWWSLGQVIPAVTAWGFIPNFSCASDTPAGQCRKADNMGWRYLMYTMGAFTVVLWIGRFFLFRLRESPKYLIGQGRYVEAVEVLNSIAAYNKTTQPLTVEDLEQVERDFSESHERPPVDRKEAIKRAFTSQLNPSGFQHVRALFATPKLAYSMTLIILIWGMIGLGSPLYSNFLPELLAAKGASTGSTSVAITYRNNLIIIICSIPGTLVGGLLINIKYIGRKGTLGGSLILSAIFLFAFTTARTPAEILAFNCVATFAQYIMWGALYCYTPEVIPSMHRGTGTGIAAAFNRICGLMAPIIATYVGYTSTPVYVSASLYVAAGLLSFLLPFETRGKASI</sequence>
<feature type="transmembrane region" description="Helical" evidence="8">
    <location>
        <begin position="446"/>
        <end position="467"/>
    </location>
</feature>
<dbReference type="InterPro" id="IPR005828">
    <property type="entry name" value="MFS_sugar_transport-like"/>
</dbReference>
<comment type="subcellular location">
    <subcellularLocation>
        <location evidence="1">Membrane</location>
        <topology evidence="1">Multi-pass membrane protein</topology>
    </subcellularLocation>
</comment>
<feature type="transmembrane region" description="Helical" evidence="8">
    <location>
        <begin position="395"/>
        <end position="414"/>
    </location>
</feature>
<feature type="transmembrane region" description="Helical" evidence="8">
    <location>
        <begin position="421"/>
        <end position="440"/>
    </location>
</feature>
<dbReference type="PROSITE" id="PS50850">
    <property type="entry name" value="MFS"/>
    <property type="match status" value="1"/>
</dbReference>
<reference evidence="10" key="1">
    <citation type="journal article" date="2020" name="Stud. Mycol.">
        <title>101 Dothideomycetes genomes: a test case for predicting lifestyles and emergence of pathogens.</title>
        <authorList>
            <person name="Haridas S."/>
            <person name="Albert R."/>
            <person name="Binder M."/>
            <person name="Bloem J."/>
            <person name="Labutti K."/>
            <person name="Salamov A."/>
            <person name="Andreopoulos B."/>
            <person name="Baker S."/>
            <person name="Barry K."/>
            <person name="Bills G."/>
            <person name="Bluhm B."/>
            <person name="Cannon C."/>
            <person name="Castanera R."/>
            <person name="Culley D."/>
            <person name="Daum C."/>
            <person name="Ezra D."/>
            <person name="Gonzalez J."/>
            <person name="Henrissat B."/>
            <person name="Kuo A."/>
            <person name="Liang C."/>
            <person name="Lipzen A."/>
            <person name="Lutzoni F."/>
            <person name="Magnuson J."/>
            <person name="Mondo S."/>
            <person name="Nolan M."/>
            <person name="Ohm R."/>
            <person name="Pangilinan J."/>
            <person name="Park H.-J."/>
            <person name="Ramirez L."/>
            <person name="Alfaro M."/>
            <person name="Sun H."/>
            <person name="Tritt A."/>
            <person name="Yoshinaga Y."/>
            <person name="Zwiers L.-H."/>
            <person name="Turgeon B."/>
            <person name="Goodwin S."/>
            <person name="Spatafora J."/>
            <person name="Crous P."/>
            <person name="Grigoriev I."/>
        </authorList>
    </citation>
    <scope>NUCLEOTIDE SEQUENCE</scope>
    <source>
        <strain evidence="10">ATCC 36951</strain>
    </source>
</reference>
<feature type="transmembrane region" description="Helical" evidence="8">
    <location>
        <begin position="479"/>
        <end position="503"/>
    </location>
</feature>
<dbReference type="GO" id="GO:0022857">
    <property type="term" value="F:transmembrane transporter activity"/>
    <property type="evidence" value="ECO:0007669"/>
    <property type="project" value="InterPro"/>
</dbReference>
<dbReference type="InterPro" id="IPR020846">
    <property type="entry name" value="MFS_dom"/>
</dbReference>
<protein>
    <recommendedName>
        <fullName evidence="9">Major facilitator superfamily (MFS) profile domain-containing protein</fullName>
    </recommendedName>
</protein>
<dbReference type="AlphaFoldDB" id="A0A6A6D4S3"/>
<keyword evidence="6 8" id="KW-0472">Membrane</keyword>
<dbReference type="Gene3D" id="1.20.1250.20">
    <property type="entry name" value="MFS general substrate transporter like domains"/>
    <property type="match status" value="1"/>
</dbReference>
<name>A0A6A6D4S3_ZASCE</name>
<dbReference type="SUPFAM" id="SSF103473">
    <property type="entry name" value="MFS general substrate transporter"/>
    <property type="match status" value="1"/>
</dbReference>
<comment type="similarity">
    <text evidence="2">Belongs to the major facilitator superfamily.</text>
</comment>
<organism evidence="10 11">
    <name type="scientific">Zasmidium cellare ATCC 36951</name>
    <dbReference type="NCBI Taxonomy" id="1080233"/>
    <lineage>
        <taxon>Eukaryota</taxon>
        <taxon>Fungi</taxon>
        <taxon>Dikarya</taxon>
        <taxon>Ascomycota</taxon>
        <taxon>Pezizomycotina</taxon>
        <taxon>Dothideomycetes</taxon>
        <taxon>Dothideomycetidae</taxon>
        <taxon>Mycosphaerellales</taxon>
        <taxon>Mycosphaerellaceae</taxon>
        <taxon>Zasmidium</taxon>
    </lineage>
</organism>
<evidence type="ECO:0000313" key="10">
    <source>
        <dbReference type="EMBL" id="KAF2174065.1"/>
    </source>
</evidence>
<evidence type="ECO:0000256" key="5">
    <source>
        <dbReference type="ARBA" id="ARBA00022989"/>
    </source>
</evidence>
<dbReference type="Proteomes" id="UP000799537">
    <property type="component" value="Unassembled WGS sequence"/>
</dbReference>
<dbReference type="PANTHER" id="PTHR23511">
    <property type="entry name" value="SYNAPTIC VESICLE GLYCOPROTEIN 2"/>
    <property type="match status" value="1"/>
</dbReference>
<evidence type="ECO:0000256" key="3">
    <source>
        <dbReference type="ARBA" id="ARBA00022448"/>
    </source>
</evidence>
<feature type="transmembrane region" description="Helical" evidence="8">
    <location>
        <begin position="159"/>
        <end position="184"/>
    </location>
</feature>
<evidence type="ECO:0000256" key="6">
    <source>
        <dbReference type="ARBA" id="ARBA00023136"/>
    </source>
</evidence>
<dbReference type="InterPro" id="IPR036259">
    <property type="entry name" value="MFS_trans_sf"/>
</dbReference>
<feature type="transmembrane region" description="Helical" evidence="8">
    <location>
        <begin position="191"/>
        <end position="215"/>
    </location>
</feature>
<keyword evidence="4 8" id="KW-0812">Transmembrane</keyword>
<dbReference type="FunFam" id="1.20.1250.20:FF:000171">
    <property type="entry name" value="MFS general substrate transporter"/>
    <property type="match status" value="1"/>
</dbReference>
<feature type="transmembrane region" description="Helical" evidence="8">
    <location>
        <begin position="106"/>
        <end position="127"/>
    </location>
</feature>
<feature type="transmembrane region" description="Helical" evidence="8">
    <location>
        <begin position="69"/>
        <end position="86"/>
    </location>
</feature>
<feature type="domain" description="Major facilitator superfamily (MFS) profile" evidence="9">
    <location>
        <begin position="71"/>
        <end position="531"/>
    </location>
</feature>
<dbReference type="EMBL" id="ML993579">
    <property type="protein sequence ID" value="KAF2174065.1"/>
    <property type="molecule type" value="Genomic_DNA"/>
</dbReference>
<feature type="transmembrane region" description="Helical" evidence="8">
    <location>
        <begin position="346"/>
        <end position="367"/>
    </location>
</feature>
<evidence type="ECO:0000256" key="1">
    <source>
        <dbReference type="ARBA" id="ARBA00004141"/>
    </source>
</evidence>